<sequence>MAACVEGTYVIVSGESCLDSSAVDIVLGNLE</sequence>
<reference evidence="1" key="1">
    <citation type="submission" date="2021-02" db="EMBL/GenBank/DDBJ databases">
        <authorList>
            <person name="Nowell W R."/>
        </authorList>
    </citation>
    <scope>NUCLEOTIDE SEQUENCE</scope>
</reference>
<dbReference type="EMBL" id="CAJNYU010003964">
    <property type="protein sequence ID" value="CAF3715823.1"/>
    <property type="molecule type" value="Genomic_DNA"/>
</dbReference>
<gene>
    <name evidence="1" type="ORF">FME351_LOCUS28725</name>
    <name evidence="2" type="ORF">TSG867_LOCUS33601</name>
</gene>
<proteinExistence type="predicted"/>
<name>A0A818VU16_9BILA</name>
<feature type="non-terminal residue" evidence="1">
    <location>
        <position position="31"/>
    </location>
</feature>
<evidence type="ECO:0000313" key="1">
    <source>
        <dbReference type="EMBL" id="CAF3715823.1"/>
    </source>
</evidence>
<dbReference type="Proteomes" id="UP000663869">
    <property type="component" value="Unassembled WGS sequence"/>
</dbReference>
<accession>A0A818VU16</accession>
<dbReference type="Proteomes" id="UP000663862">
    <property type="component" value="Unassembled WGS sequence"/>
</dbReference>
<evidence type="ECO:0000313" key="3">
    <source>
        <dbReference type="Proteomes" id="UP000663869"/>
    </source>
</evidence>
<organism evidence="1 3">
    <name type="scientific">Rotaria socialis</name>
    <dbReference type="NCBI Taxonomy" id="392032"/>
    <lineage>
        <taxon>Eukaryota</taxon>
        <taxon>Metazoa</taxon>
        <taxon>Spiralia</taxon>
        <taxon>Gnathifera</taxon>
        <taxon>Rotifera</taxon>
        <taxon>Eurotatoria</taxon>
        <taxon>Bdelloidea</taxon>
        <taxon>Philodinida</taxon>
        <taxon>Philodinidae</taxon>
        <taxon>Rotaria</taxon>
    </lineage>
</organism>
<dbReference type="AlphaFoldDB" id="A0A818VU16"/>
<protein>
    <submittedName>
        <fullName evidence="1">Uncharacterized protein</fullName>
    </submittedName>
</protein>
<dbReference type="EMBL" id="CAJOBQ010010960">
    <property type="protein sequence ID" value="CAF4707799.1"/>
    <property type="molecule type" value="Genomic_DNA"/>
</dbReference>
<comment type="caution">
    <text evidence="1">The sequence shown here is derived from an EMBL/GenBank/DDBJ whole genome shotgun (WGS) entry which is preliminary data.</text>
</comment>
<evidence type="ECO:0000313" key="2">
    <source>
        <dbReference type="EMBL" id="CAF4707799.1"/>
    </source>
</evidence>